<accession>A0AAD4KDP9</accession>
<dbReference type="EMBL" id="JAJTJA010000015">
    <property type="protein sequence ID" value="KAH8689362.1"/>
    <property type="molecule type" value="Genomic_DNA"/>
</dbReference>
<dbReference type="InterPro" id="IPR036148">
    <property type="entry name" value="MmgE/PrpD_sf"/>
</dbReference>
<dbReference type="Pfam" id="PF03972">
    <property type="entry name" value="MmgE_PrpD_N"/>
    <property type="match status" value="1"/>
</dbReference>
<name>A0AAD4KDP9_9EURO</name>
<comment type="similarity">
    <text evidence="1">Belongs to the PrpD family.</text>
</comment>
<dbReference type="AlphaFoldDB" id="A0AAD4KDP9"/>
<reference evidence="5" key="1">
    <citation type="submission" date="2021-12" db="EMBL/GenBank/DDBJ databases">
        <title>Convergent genome expansion in fungi linked to evolution of root-endophyte symbiosis.</title>
        <authorList>
            <consortium name="DOE Joint Genome Institute"/>
            <person name="Ke Y.-H."/>
            <person name="Bonito G."/>
            <person name="Liao H.-L."/>
            <person name="Looney B."/>
            <person name="Rojas-Flechas A."/>
            <person name="Nash J."/>
            <person name="Hameed K."/>
            <person name="Schadt C."/>
            <person name="Martin F."/>
            <person name="Crous P.W."/>
            <person name="Miettinen O."/>
            <person name="Magnuson J.K."/>
            <person name="Labbe J."/>
            <person name="Jacobson D."/>
            <person name="Doktycz M.J."/>
            <person name="Veneault-Fourrey C."/>
            <person name="Kuo A."/>
            <person name="Mondo S."/>
            <person name="Calhoun S."/>
            <person name="Riley R."/>
            <person name="Ohm R."/>
            <person name="LaButti K."/>
            <person name="Andreopoulos B."/>
            <person name="Pangilinan J."/>
            <person name="Nolan M."/>
            <person name="Tritt A."/>
            <person name="Clum A."/>
            <person name="Lipzen A."/>
            <person name="Daum C."/>
            <person name="Barry K."/>
            <person name="Grigoriev I.V."/>
            <person name="Vilgalys R."/>
        </authorList>
    </citation>
    <scope>NUCLEOTIDE SEQUENCE</scope>
    <source>
        <strain evidence="5">PMI_201</strain>
    </source>
</reference>
<dbReference type="Pfam" id="PF19305">
    <property type="entry name" value="MmgE_PrpD_C"/>
    <property type="match status" value="1"/>
</dbReference>
<evidence type="ECO:0000259" key="3">
    <source>
        <dbReference type="Pfam" id="PF03972"/>
    </source>
</evidence>
<evidence type="ECO:0000313" key="6">
    <source>
        <dbReference type="Proteomes" id="UP001201262"/>
    </source>
</evidence>
<evidence type="ECO:0000256" key="1">
    <source>
        <dbReference type="ARBA" id="ARBA00006174"/>
    </source>
</evidence>
<dbReference type="InterPro" id="IPR042183">
    <property type="entry name" value="MmgE/PrpD_sf_1"/>
</dbReference>
<evidence type="ECO:0000256" key="2">
    <source>
        <dbReference type="SAM" id="MobiDB-lite"/>
    </source>
</evidence>
<dbReference type="GeneID" id="70242566"/>
<dbReference type="PANTHER" id="PTHR16943:SF8">
    <property type="entry name" value="2-METHYLCITRATE DEHYDRATASE"/>
    <property type="match status" value="1"/>
</dbReference>
<dbReference type="InterPro" id="IPR045336">
    <property type="entry name" value="MmgE_PrpD_N"/>
</dbReference>
<protein>
    <recommendedName>
        <fullName evidence="7">MmgE/PrpD family protein</fullName>
    </recommendedName>
</protein>
<dbReference type="Proteomes" id="UP001201262">
    <property type="component" value="Unassembled WGS sequence"/>
</dbReference>
<organism evidence="5 6">
    <name type="scientific">Talaromyces proteolyticus</name>
    <dbReference type="NCBI Taxonomy" id="1131652"/>
    <lineage>
        <taxon>Eukaryota</taxon>
        <taxon>Fungi</taxon>
        <taxon>Dikarya</taxon>
        <taxon>Ascomycota</taxon>
        <taxon>Pezizomycotina</taxon>
        <taxon>Eurotiomycetes</taxon>
        <taxon>Eurotiomycetidae</taxon>
        <taxon>Eurotiales</taxon>
        <taxon>Trichocomaceae</taxon>
        <taxon>Talaromyces</taxon>
        <taxon>Talaromyces sect. Bacilispori</taxon>
    </lineage>
</organism>
<feature type="domain" description="MmgE/PrpD C-terminal" evidence="4">
    <location>
        <begin position="297"/>
        <end position="468"/>
    </location>
</feature>
<dbReference type="SUPFAM" id="SSF103378">
    <property type="entry name" value="2-methylcitrate dehydratase PrpD"/>
    <property type="match status" value="1"/>
</dbReference>
<evidence type="ECO:0000259" key="4">
    <source>
        <dbReference type="Pfam" id="PF19305"/>
    </source>
</evidence>
<sequence length="480" mass="52532">MASEDRGDNNLTPQRSEEPPDCLTQDSRPTTSVIAEFVQNTKYADLDESVKMTVKNLILDYIGVACAAVDKAESTEPVYRAISCLQASDGRNTVFKKGQKFLPQYAALLNGFLAHSLDFDDTYAEGVLHAGVTAITAGLVASEVLGTRGDALIEAVAIGYEVTCRIGRALGHGAYSRGFHNTSTAGIFGAVATISKVKGLSTSLIEMAFGLAGSKPAGSMQYLENGSWNKRLHPGFAVHDAWLCVSLAESGVIGAEKIFEGKFGFFNAYTPNKINYEELLDTLGSEWVFLKTIWKPFPACRMTHGLIEVVDEIRRKFSSSSSAKEVKHIHVRLPSYQYPIVGLPTPNKVHPLNIVDAQFSAYYQIALSWLHGGYIGWAGYDYLRDSSIHKLAECIHIMDDPGLDRLEQYITLEFTDGTVVTKHIKPKDDGGAGDSSREKIAAKYLGLAGPVFGEEAARKIQNIVYTLERYHVSELMALVQ</sequence>
<evidence type="ECO:0000313" key="5">
    <source>
        <dbReference type="EMBL" id="KAH8689362.1"/>
    </source>
</evidence>
<feature type="domain" description="MmgE/PrpD N-terminal" evidence="3">
    <location>
        <begin position="34"/>
        <end position="272"/>
    </location>
</feature>
<comment type="caution">
    <text evidence="5">The sequence shown here is derived from an EMBL/GenBank/DDBJ whole genome shotgun (WGS) entry which is preliminary data.</text>
</comment>
<keyword evidence="6" id="KW-1185">Reference proteome</keyword>
<feature type="region of interest" description="Disordered" evidence="2">
    <location>
        <begin position="1"/>
        <end position="27"/>
    </location>
</feature>
<dbReference type="InterPro" id="IPR045337">
    <property type="entry name" value="MmgE_PrpD_C"/>
</dbReference>
<proteinExistence type="inferred from homology"/>
<gene>
    <name evidence="5" type="ORF">BGW36DRAFT_307891</name>
</gene>
<evidence type="ECO:0008006" key="7">
    <source>
        <dbReference type="Google" id="ProtNLM"/>
    </source>
</evidence>
<dbReference type="InterPro" id="IPR005656">
    <property type="entry name" value="MmgE_PrpD"/>
</dbReference>
<dbReference type="PANTHER" id="PTHR16943">
    <property type="entry name" value="2-METHYLCITRATE DEHYDRATASE-RELATED"/>
    <property type="match status" value="1"/>
</dbReference>
<dbReference type="GO" id="GO:0016829">
    <property type="term" value="F:lyase activity"/>
    <property type="evidence" value="ECO:0007669"/>
    <property type="project" value="InterPro"/>
</dbReference>
<dbReference type="Gene3D" id="1.10.4100.10">
    <property type="entry name" value="2-methylcitrate dehydratase PrpD"/>
    <property type="match status" value="1"/>
</dbReference>
<dbReference type="RefSeq" id="XP_046065716.1">
    <property type="nucleotide sequence ID" value="XM_046212279.1"/>
</dbReference>